<evidence type="ECO:0008006" key="3">
    <source>
        <dbReference type="Google" id="ProtNLM"/>
    </source>
</evidence>
<sequence length="370" mass="38537">MEIRQPEVTSDHIGFDPDQFPTELVDARAAIEGILSGQGEQRSGLRSVDDLTELTNVQGVGIGRATPSEYGPRSSAIEPGQPTLNVYLAQPRNADDVEALIVEQMDVRVAASSRVPIIPVVTGEIEAQGFTFHSRPAPGGISISSPVSPASSGTLGCLSTGRSFPRDQRTLLISCNHVIADANAGQLGNCIAQPGRADAGVCPQHLIAVLERFTKIEFGGVINSVDCATAWADPAQVNPNILINGVLGPVEVPISTTTGAATIGMLVFKSGRTTEVTAGTVKEVGASHWVGYGGQNAYFSGSLAIEGTGTFGPLPFSKPGDSGAIVTTFDLVQTPVGMVYSSSSTVSTRSFANLIDIVTQSLDVFIVDTI</sequence>
<gene>
    <name evidence="1" type="ORF">SLUN_01795</name>
</gene>
<keyword evidence="2" id="KW-1185">Reference proteome</keyword>
<organism evidence="1 2">
    <name type="scientific">Streptomyces lunaelactis</name>
    <dbReference type="NCBI Taxonomy" id="1535768"/>
    <lineage>
        <taxon>Bacteria</taxon>
        <taxon>Bacillati</taxon>
        <taxon>Actinomycetota</taxon>
        <taxon>Actinomycetes</taxon>
        <taxon>Kitasatosporales</taxon>
        <taxon>Streptomycetaceae</taxon>
        <taxon>Streptomyces</taxon>
    </lineage>
</organism>
<dbReference type="Gene3D" id="2.40.10.10">
    <property type="entry name" value="Trypsin-like serine proteases"/>
    <property type="match status" value="1"/>
</dbReference>
<dbReference type="SUPFAM" id="SSF50494">
    <property type="entry name" value="Trypsin-like serine proteases"/>
    <property type="match status" value="1"/>
</dbReference>
<dbReference type="EMBL" id="CP026304">
    <property type="protein sequence ID" value="AVZ71168.1"/>
    <property type="molecule type" value="Genomic_DNA"/>
</dbReference>
<reference evidence="1 2" key="1">
    <citation type="submission" date="2018-01" db="EMBL/GenBank/DDBJ databases">
        <title>Complete genome sequence of Streptomyces lunaelactis MM109T, a Ferroverdin A producer isolated from cave moonmilk deposits.</title>
        <authorList>
            <person name="Naome A."/>
            <person name="Martinet L."/>
            <person name="Maciejewska M."/>
            <person name="Anderssen S."/>
            <person name="Adam D."/>
            <person name="Tenconi E."/>
            <person name="Deflandre B."/>
            <person name="Arguelles-Arias A."/>
            <person name="Calusinska M."/>
            <person name="Copieters W."/>
            <person name="Karim L."/>
            <person name="Hanikenne M."/>
            <person name="Baurain D."/>
            <person name="van Wezel G."/>
            <person name="Smargiasso N."/>
            <person name="de Pauw E."/>
            <person name="Delfosse P."/>
            <person name="Rigali S."/>
        </authorList>
    </citation>
    <scope>NUCLEOTIDE SEQUENCE [LARGE SCALE GENOMIC DNA]</scope>
    <source>
        <strain evidence="1 2">MM109</strain>
    </source>
</reference>
<dbReference type="InterPro" id="IPR043504">
    <property type="entry name" value="Peptidase_S1_PA_chymotrypsin"/>
</dbReference>
<protein>
    <recommendedName>
        <fullName evidence="3">Serine protease</fullName>
    </recommendedName>
</protein>
<name>A0A2R4SWD8_9ACTN</name>
<evidence type="ECO:0000313" key="2">
    <source>
        <dbReference type="Proteomes" id="UP000244201"/>
    </source>
</evidence>
<dbReference type="AlphaFoldDB" id="A0A2R4SWD8"/>
<proteinExistence type="predicted"/>
<dbReference type="Proteomes" id="UP000244201">
    <property type="component" value="Chromosome"/>
</dbReference>
<dbReference type="InterPro" id="IPR009003">
    <property type="entry name" value="Peptidase_S1_PA"/>
</dbReference>
<accession>A0A2R4SWD8</accession>
<evidence type="ECO:0000313" key="1">
    <source>
        <dbReference type="EMBL" id="AVZ71168.1"/>
    </source>
</evidence>
<dbReference type="KEGG" id="slk:SLUN_01795"/>